<dbReference type="AlphaFoldDB" id="A0A4Y7J609"/>
<organism evidence="1 2">
    <name type="scientific">Papaver somniferum</name>
    <name type="common">Opium poppy</name>
    <dbReference type="NCBI Taxonomy" id="3469"/>
    <lineage>
        <taxon>Eukaryota</taxon>
        <taxon>Viridiplantae</taxon>
        <taxon>Streptophyta</taxon>
        <taxon>Embryophyta</taxon>
        <taxon>Tracheophyta</taxon>
        <taxon>Spermatophyta</taxon>
        <taxon>Magnoliopsida</taxon>
        <taxon>Ranunculales</taxon>
        <taxon>Papaveraceae</taxon>
        <taxon>Papaveroideae</taxon>
        <taxon>Papaver</taxon>
    </lineage>
</organism>
<evidence type="ECO:0000313" key="1">
    <source>
        <dbReference type="EMBL" id="RZC55492.1"/>
    </source>
</evidence>
<reference evidence="1 2" key="1">
    <citation type="journal article" date="2018" name="Science">
        <title>The opium poppy genome and morphinan production.</title>
        <authorList>
            <person name="Guo L."/>
            <person name="Winzer T."/>
            <person name="Yang X."/>
            <person name="Li Y."/>
            <person name="Ning Z."/>
            <person name="He Z."/>
            <person name="Teodor R."/>
            <person name="Lu Y."/>
            <person name="Bowser T.A."/>
            <person name="Graham I.A."/>
            <person name="Ye K."/>
        </authorList>
    </citation>
    <scope>NUCLEOTIDE SEQUENCE [LARGE SCALE GENOMIC DNA]</scope>
    <source>
        <strain evidence="2">cv. HN1</strain>
        <tissue evidence="1">Leaves</tissue>
    </source>
</reference>
<proteinExistence type="predicted"/>
<gene>
    <name evidence="1" type="ORF">C5167_014347</name>
</gene>
<dbReference type="Gramene" id="RZC55492">
    <property type="protein sequence ID" value="RZC55492"/>
    <property type="gene ID" value="C5167_014347"/>
</dbReference>
<dbReference type="EMBL" id="CM010717">
    <property type="protein sequence ID" value="RZC55492.1"/>
    <property type="molecule type" value="Genomic_DNA"/>
</dbReference>
<dbReference type="Proteomes" id="UP000316621">
    <property type="component" value="Chromosome 3"/>
</dbReference>
<name>A0A4Y7J609_PAPSO</name>
<evidence type="ECO:0000313" key="2">
    <source>
        <dbReference type="Proteomes" id="UP000316621"/>
    </source>
</evidence>
<protein>
    <submittedName>
        <fullName evidence="1">Uncharacterized protein</fullName>
    </submittedName>
</protein>
<accession>A0A4Y7J609</accession>
<sequence length="122" mass="13219">MTDQVPGKLHGFGLLLSAGGATSKEYVASKEKTWKNVEVLQSSYGDDGEATACLSQVPTGSSLFSDLITPTVAKIHTAKQEFSYEENVNTEEEDVDAVDCDRGSPIILATRPTEFYNLQSLQ</sequence>
<keyword evidence="2" id="KW-1185">Reference proteome</keyword>